<keyword evidence="1" id="KW-0472">Membrane</keyword>
<protein>
    <recommendedName>
        <fullName evidence="3">Succinate dehydrogenase</fullName>
    </recommendedName>
</protein>
<keyword evidence="2" id="KW-0614">Plasmid</keyword>
<dbReference type="KEGG" id="dsc:ABOD76_22265"/>
<evidence type="ECO:0000256" key="1">
    <source>
        <dbReference type="SAM" id="Phobius"/>
    </source>
</evidence>
<evidence type="ECO:0000313" key="2">
    <source>
        <dbReference type="EMBL" id="XBV87575.1"/>
    </source>
</evidence>
<evidence type="ECO:0008006" key="3">
    <source>
        <dbReference type="Google" id="ProtNLM"/>
    </source>
</evidence>
<reference evidence="2" key="1">
    <citation type="submission" date="2024-06" db="EMBL/GenBank/DDBJ databases">
        <title>Draft Genome Sequence of Deinococcus sonorensis Type Strain KR-87, a Biofilm Producing Representative of the Genus Deinococcus.</title>
        <authorList>
            <person name="Boren L.S."/>
            <person name="Grosso R.A."/>
            <person name="Hugenberg-Cox A.N."/>
            <person name="Hill J.T.E."/>
            <person name="Albert C.M."/>
            <person name="Tuohy J.M."/>
        </authorList>
    </citation>
    <scope>NUCLEOTIDE SEQUENCE</scope>
    <source>
        <strain evidence="2">KR-87</strain>
        <plasmid evidence="2">pDson05</plasmid>
    </source>
</reference>
<dbReference type="AlphaFoldDB" id="A0AAU7UGF7"/>
<feature type="transmembrane region" description="Helical" evidence="1">
    <location>
        <begin position="40"/>
        <end position="59"/>
    </location>
</feature>
<keyword evidence="1" id="KW-1133">Transmembrane helix</keyword>
<name>A0AAU7UGF7_9DEIO</name>
<dbReference type="EMBL" id="CP158301">
    <property type="protein sequence ID" value="XBV87575.1"/>
    <property type="molecule type" value="Genomic_DNA"/>
</dbReference>
<organism evidence="2">
    <name type="scientific">Deinococcus sonorensis KR-87</name>
    <dbReference type="NCBI Taxonomy" id="694439"/>
    <lineage>
        <taxon>Bacteria</taxon>
        <taxon>Thermotogati</taxon>
        <taxon>Deinococcota</taxon>
        <taxon>Deinococci</taxon>
        <taxon>Deinococcales</taxon>
        <taxon>Deinococcaceae</taxon>
        <taxon>Deinococcus</taxon>
    </lineage>
</organism>
<dbReference type="RefSeq" id="WP_350245724.1">
    <property type="nucleotide sequence ID" value="NZ_CP158301.1"/>
</dbReference>
<keyword evidence="1" id="KW-0812">Transmembrane</keyword>
<geneLocation type="plasmid" evidence="2">
    <name>pDson05</name>
</geneLocation>
<accession>A0AAU7UGF7</accession>
<proteinExistence type="predicted"/>
<sequence length="63" mass="7123">MILWIYGFYLLHMTTGLIGSSQKHWSMGADATGLTRLNAVLGNLSTAYLLLYLTSKWLLPRIH</sequence>
<gene>
    <name evidence="2" type="ORF">ABOD76_22265</name>
</gene>